<evidence type="ECO:0000313" key="1">
    <source>
        <dbReference type="EMBL" id="KAJ7084026.1"/>
    </source>
</evidence>
<keyword evidence="2" id="KW-1185">Reference proteome</keyword>
<name>A0AAD6U3Z2_9AGAR</name>
<evidence type="ECO:0008006" key="3">
    <source>
        <dbReference type="Google" id="ProtNLM"/>
    </source>
</evidence>
<accession>A0AAD6U3Z2</accession>
<gene>
    <name evidence="1" type="ORF">B0H15DRAFT_849821</name>
</gene>
<dbReference type="Proteomes" id="UP001222325">
    <property type="component" value="Unassembled WGS sequence"/>
</dbReference>
<proteinExistence type="predicted"/>
<dbReference type="AlphaFoldDB" id="A0AAD6U3Z2"/>
<evidence type="ECO:0000313" key="2">
    <source>
        <dbReference type="Proteomes" id="UP001222325"/>
    </source>
</evidence>
<sequence length="432" mass="47510">MDAQYSGDILPAVFSLPNELLVAIAVSESVLYDSSVCRPERTLSHVCRHFRNVLICTSILWTLVEANLTLEGSVETMKLYLTRSVTCRIRVCLYESSPMVDEDSFVMDGLAQLLLNAHRISRMAVRAGSEGSISTLLGVFSDAAAPALQRLEIRVTVPVLSQFPLRIFSSDPPQALTALILNGFIPKLPLPPWTASLTHLETELFEETADSCVLELVAQCPVLVHVSLDLSRSPDPQRIGRIALPPVKSLHVGLSPDARAPYLLEIIGLLDAPVLTDLVISPLFDSSSAVNSSFPALTSLSFINRAECSCESGDATFIPYTRSITSLPPCHFPALSSLTLVNQCFTYNVVREIVGPTSPPWSLLETLTVCPPRRPSWESTFPDVILSMRRRGHILPKLRLSRSLFSQPNWDELGVRVEELDPVDAIAAVHRY</sequence>
<comment type="caution">
    <text evidence="1">The sequence shown here is derived from an EMBL/GenBank/DDBJ whole genome shotgun (WGS) entry which is preliminary data.</text>
</comment>
<reference evidence="1" key="1">
    <citation type="submission" date="2023-03" db="EMBL/GenBank/DDBJ databases">
        <title>Massive genome expansion in bonnet fungi (Mycena s.s.) driven by repeated elements and novel gene families across ecological guilds.</title>
        <authorList>
            <consortium name="Lawrence Berkeley National Laboratory"/>
            <person name="Harder C.B."/>
            <person name="Miyauchi S."/>
            <person name="Viragh M."/>
            <person name="Kuo A."/>
            <person name="Thoen E."/>
            <person name="Andreopoulos B."/>
            <person name="Lu D."/>
            <person name="Skrede I."/>
            <person name="Drula E."/>
            <person name="Henrissat B."/>
            <person name="Morin E."/>
            <person name="Kohler A."/>
            <person name="Barry K."/>
            <person name="LaButti K."/>
            <person name="Morin E."/>
            <person name="Salamov A."/>
            <person name="Lipzen A."/>
            <person name="Mereny Z."/>
            <person name="Hegedus B."/>
            <person name="Baldrian P."/>
            <person name="Stursova M."/>
            <person name="Weitz H."/>
            <person name="Taylor A."/>
            <person name="Grigoriev I.V."/>
            <person name="Nagy L.G."/>
            <person name="Martin F."/>
            <person name="Kauserud H."/>
        </authorList>
    </citation>
    <scope>NUCLEOTIDE SEQUENCE</scope>
    <source>
        <strain evidence="1">CBHHK173m</strain>
    </source>
</reference>
<organism evidence="1 2">
    <name type="scientific">Mycena belliarum</name>
    <dbReference type="NCBI Taxonomy" id="1033014"/>
    <lineage>
        <taxon>Eukaryota</taxon>
        <taxon>Fungi</taxon>
        <taxon>Dikarya</taxon>
        <taxon>Basidiomycota</taxon>
        <taxon>Agaricomycotina</taxon>
        <taxon>Agaricomycetes</taxon>
        <taxon>Agaricomycetidae</taxon>
        <taxon>Agaricales</taxon>
        <taxon>Marasmiineae</taxon>
        <taxon>Mycenaceae</taxon>
        <taxon>Mycena</taxon>
    </lineage>
</organism>
<dbReference type="EMBL" id="JARJCN010000039">
    <property type="protein sequence ID" value="KAJ7084026.1"/>
    <property type="molecule type" value="Genomic_DNA"/>
</dbReference>
<protein>
    <recommendedName>
        <fullName evidence="3">F-box domain-containing protein</fullName>
    </recommendedName>
</protein>